<accession>A0ABR3IYB5</accession>
<evidence type="ECO:0000313" key="3">
    <source>
        <dbReference type="Proteomes" id="UP001556367"/>
    </source>
</evidence>
<feature type="region of interest" description="Disordered" evidence="1">
    <location>
        <begin position="466"/>
        <end position="519"/>
    </location>
</feature>
<feature type="region of interest" description="Disordered" evidence="1">
    <location>
        <begin position="35"/>
        <end position="89"/>
    </location>
</feature>
<keyword evidence="3" id="KW-1185">Reference proteome</keyword>
<feature type="compositionally biased region" description="Polar residues" evidence="1">
    <location>
        <begin position="58"/>
        <end position="74"/>
    </location>
</feature>
<dbReference type="EMBL" id="JASNQZ010000014">
    <property type="protein sequence ID" value="KAL0948365.1"/>
    <property type="molecule type" value="Genomic_DNA"/>
</dbReference>
<dbReference type="Proteomes" id="UP001556367">
    <property type="component" value="Unassembled WGS sequence"/>
</dbReference>
<feature type="region of interest" description="Disordered" evidence="1">
    <location>
        <begin position="361"/>
        <end position="453"/>
    </location>
</feature>
<sequence length="519" mass="56805">MRIGSKTFHVRGPFGVEVVLGANVPGRLSISFNRSETSEARSAAASTSGAPLEPSEPSIHSFNTTMVEDSTDSQPPMLASEASSSSAMPQTVMATTPERKPISRAPSLVETEILDENITQEDRDMALQKIGIKVHDFAYPAPFPAISPKYITVPVSPVSNQPHEPPHPMDAVNPSGRLVPEPSPEIFDAYEGLGEFELRLQQKKRVYPIAGKTLHRLMKIGFVSQTEAESRCAPMDLDELERYRGMCAARSSTGRSEDGEYPWRAAILPEHKGTGVLPTKEERDNCVVLAIGVYQADRLRKKAEVLAARQAAYDAWEEGELRKLNEEKRKRTEAAVAAAIEMASASQDASPDDLEMAVDAQPWSKVQGTKRASPCDEDERVVDSSCHPSPPKRTRLSATPTSSSRDVTQIATPVCSRPASPIPESQPRAITPPQKQYPAPLSSYDPKKYPDAARAIEEQARIAALNGRPYHVKNNAQSQPQSQQRATTPVDDSQSQSQAPPPRRLTRRTLSRTATYAIL</sequence>
<proteinExistence type="predicted"/>
<reference evidence="3" key="1">
    <citation type="submission" date="2024-06" db="EMBL/GenBank/DDBJ databases">
        <title>Multi-omics analyses provide insights into the biosynthesis of the anticancer antibiotic pleurotin in Hohenbuehelia grisea.</title>
        <authorList>
            <person name="Weaver J.A."/>
            <person name="Alberti F."/>
        </authorList>
    </citation>
    <scope>NUCLEOTIDE SEQUENCE [LARGE SCALE GENOMIC DNA]</scope>
    <source>
        <strain evidence="3">T-177</strain>
    </source>
</reference>
<evidence type="ECO:0000256" key="1">
    <source>
        <dbReference type="SAM" id="MobiDB-lite"/>
    </source>
</evidence>
<feature type="compositionally biased region" description="Polar residues" evidence="1">
    <location>
        <begin position="474"/>
        <end position="498"/>
    </location>
</feature>
<organism evidence="2 3">
    <name type="scientific">Hohenbuehelia grisea</name>
    <dbReference type="NCBI Taxonomy" id="104357"/>
    <lineage>
        <taxon>Eukaryota</taxon>
        <taxon>Fungi</taxon>
        <taxon>Dikarya</taxon>
        <taxon>Basidiomycota</taxon>
        <taxon>Agaricomycotina</taxon>
        <taxon>Agaricomycetes</taxon>
        <taxon>Agaricomycetidae</taxon>
        <taxon>Agaricales</taxon>
        <taxon>Pleurotineae</taxon>
        <taxon>Pleurotaceae</taxon>
        <taxon>Hohenbuehelia</taxon>
    </lineage>
</organism>
<evidence type="ECO:0000313" key="2">
    <source>
        <dbReference type="EMBL" id="KAL0948365.1"/>
    </source>
</evidence>
<comment type="caution">
    <text evidence="2">The sequence shown here is derived from an EMBL/GenBank/DDBJ whole genome shotgun (WGS) entry which is preliminary data.</text>
</comment>
<feature type="compositionally biased region" description="Polar residues" evidence="1">
    <location>
        <begin position="396"/>
        <end position="411"/>
    </location>
</feature>
<protein>
    <submittedName>
        <fullName evidence="2">Uncharacterized protein</fullName>
    </submittedName>
</protein>
<name>A0ABR3IYB5_9AGAR</name>
<gene>
    <name evidence="2" type="ORF">HGRIS_010947</name>
</gene>